<evidence type="ECO:0000313" key="5">
    <source>
        <dbReference type="EMBL" id="GJD64460.1"/>
    </source>
</evidence>
<dbReference type="CDD" id="cd07377">
    <property type="entry name" value="WHTH_GntR"/>
    <property type="match status" value="1"/>
</dbReference>
<keyword evidence="3" id="KW-0804">Transcription</keyword>
<feature type="domain" description="HTH gntR-type" evidence="4">
    <location>
        <begin position="31"/>
        <end position="98"/>
    </location>
</feature>
<dbReference type="GO" id="GO:0003700">
    <property type="term" value="F:DNA-binding transcription factor activity"/>
    <property type="evidence" value="ECO:0007669"/>
    <property type="project" value="InterPro"/>
</dbReference>
<reference evidence="5" key="1">
    <citation type="journal article" date="2016" name="Front. Microbiol.">
        <title>Genome Sequence of the Piezophilic, Mesophilic Sulfate-Reducing Bacterium Desulfovibrio indicus J2T.</title>
        <authorList>
            <person name="Cao J."/>
            <person name="Maignien L."/>
            <person name="Shao Z."/>
            <person name="Alain K."/>
            <person name="Jebbar M."/>
        </authorList>
    </citation>
    <scope>NUCLEOTIDE SEQUENCE</scope>
    <source>
        <strain evidence="5">JCM 32048</strain>
    </source>
</reference>
<dbReference type="AlphaFoldDB" id="A0AA37HEJ1"/>
<dbReference type="InterPro" id="IPR011711">
    <property type="entry name" value="GntR_C"/>
</dbReference>
<sequence length="238" mass="26266">MLGELAVERRGMDVSNEGASTLDQVVPVSRRTLHDELVGRIRDLIIEGHLAPESRIHEGQLGQALGVSRTPLREALKFLASEGLIELVPGRGAVVRRLTPRDVRDMLDVLAALETTAARLACQRASDAEIASLRRLHDEMMGYYAVRARLEYFKRNQAFHAGLATLSGNAFLAATHEGIQSRLRRIRFVGSDAPAKWAGAVAEHEEMVLALEARDAERLAAVIARHLEATWVRVQDVI</sequence>
<reference evidence="5" key="2">
    <citation type="submission" date="2021-08" db="EMBL/GenBank/DDBJ databases">
        <authorList>
            <person name="Tani A."/>
            <person name="Ola A."/>
            <person name="Ogura Y."/>
            <person name="Katsura K."/>
            <person name="Hayashi T."/>
        </authorList>
    </citation>
    <scope>NUCLEOTIDE SEQUENCE</scope>
    <source>
        <strain evidence="5">JCM 32048</strain>
    </source>
</reference>
<dbReference type="GO" id="GO:0003677">
    <property type="term" value="F:DNA binding"/>
    <property type="evidence" value="ECO:0007669"/>
    <property type="project" value="UniProtKB-KW"/>
</dbReference>
<accession>A0AA37HEJ1</accession>
<dbReference type="PROSITE" id="PS50949">
    <property type="entry name" value="HTH_GNTR"/>
    <property type="match status" value="1"/>
</dbReference>
<organism evidence="5 6">
    <name type="scientific">Methylobacterium frigidaeris</name>
    <dbReference type="NCBI Taxonomy" id="2038277"/>
    <lineage>
        <taxon>Bacteria</taxon>
        <taxon>Pseudomonadati</taxon>
        <taxon>Pseudomonadota</taxon>
        <taxon>Alphaproteobacteria</taxon>
        <taxon>Hyphomicrobiales</taxon>
        <taxon>Methylobacteriaceae</taxon>
        <taxon>Methylobacterium</taxon>
    </lineage>
</organism>
<dbReference type="Pfam" id="PF00392">
    <property type="entry name" value="GntR"/>
    <property type="match status" value="1"/>
</dbReference>
<protein>
    <recommendedName>
        <fullName evidence="4">HTH gntR-type domain-containing protein</fullName>
    </recommendedName>
</protein>
<comment type="caution">
    <text evidence="5">The sequence shown here is derived from an EMBL/GenBank/DDBJ whole genome shotgun (WGS) entry which is preliminary data.</text>
</comment>
<evidence type="ECO:0000256" key="2">
    <source>
        <dbReference type="ARBA" id="ARBA00023125"/>
    </source>
</evidence>
<evidence type="ECO:0000259" key="4">
    <source>
        <dbReference type="PROSITE" id="PS50949"/>
    </source>
</evidence>
<dbReference type="InterPro" id="IPR036390">
    <property type="entry name" value="WH_DNA-bd_sf"/>
</dbReference>
<dbReference type="InterPro" id="IPR008920">
    <property type="entry name" value="TF_FadR/GntR_C"/>
</dbReference>
<dbReference type="PRINTS" id="PR00035">
    <property type="entry name" value="HTHGNTR"/>
</dbReference>
<dbReference type="SUPFAM" id="SSF46785">
    <property type="entry name" value="Winged helix' DNA-binding domain"/>
    <property type="match status" value="1"/>
</dbReference>
<keyword evidence="2" id="KW-0238">DNA-binding</keyword>
<dbReference type="PANTHER" id="PTHR43537">
    <property type="entry name" value="TRANSCRIPTIONAL REGULATOR, GNTR FAMILY"/>
    <property type="match status" value="1"/>
</dbReference>
<keyword evidence="1" id="KW-0805">Transcription regulation</keyword>
<dbReference type="Gene3D" id="1.10.10.10">
    <property type="entry name" value="Winged helix-like DNA-binding domain superfamily/Winged helix DNA-binding domain"/>
    <property type="match status" value="1"/>
</dbReference>
<evidence type="ECO:0000313" key="6">
    <source>
        <dbReference type="Proteomes" id="UP001055286"/>
    </source>
</evidence>
<proteinExistence type="predicted"/>
<evidence type="ECO:0000256" key="1">
    <source>
        <dbReference type="ARBA" id="ARBA00023015"/>
    </source>
</evidence>
<dbReference type="Pfam" id="PF07729">
    <property type="entry name" value="FCD"/>
    <property type="match status" value="1"/>
</dbReference>
<dbReference type="EMBL" id="BPQJ01000025">
    <property type="protein sequence ID" value="GJD64460.1"/>
    <property type="molecule type" value="Genomic_DNA"/>
</dbReference>
<dbReference type="Proteomes" id="UP001055286">
    <property type="component" value="Unassembled WGS sequence"/>
</dbReference>
<dbReference type="PANTHER" id="PTHR43537:SF50">
    <property type="entry name" value="TRANSCRIPTIONAL REGULATORY PROTEIN"/>
    <property type="match status" value="1"/>
</dbReference>
<dbReference type="Gene3D" id="1.20.120.530">
    <property type="entry name" value="GntR ligand-binding domain-like"/>
    <property type="match status" value="1"/>
</dbReference>
<dbReference type="InterPro" id="IPR036388">
    <property type="entry name" value="WH-like_DNA-bd_sf"/>
</dbReference>
<keyword evidence="6" id="KW-1185">Reference proteome</keyword>
<name>A0AA37HEJ1_9HYPH</name>
<dbReference type="SUPFAM" id="SSF48008">
    <property type="entry name" value="GntR ligand-binding domain-like"/>
    <property type="match status" value="1"/>
</dbReference>
<evidence type="ECO:0000256" key="3">
    <source>
        <dbReference type="ARBA" id="ARBA00023163"/>
    </source>
</evidence>
<dbReference type="SMART" id="SM00895">
    <property type="entry name" value="FCD"/>
    <property type="match status" value="1"/>
</dbReference>
<dbReference type="SMART" id="SM00345">
    <property type="entry name" value="HTH_GNTR"/>
    <property type="match status" value="1"/>
</dbReference>
<dbReference type="InterPro" id="IPR000524">
    <property type="entry name" value="Tscrpt_reg_HTH_GntR"/>
</dbReference>
<gene>
    <name evidence="5" type="ORF">MPEAHAMD_4642</name>
</gene>